<evidence type="ECO:0000256" key="3">
    <source>
        <dbReference type="ARBA" id="ARBA00022801"/>
    </source>
</evidence>
<organism evidence="7 8">
    <name type="scientific">Novipirellula caenicola</name>
    <dbReference type="NCBI Taxonomy" id="1536901"/>
    <lineage>
        <taxon>Bacteria</taxon>
        <taxon>Pseudomonadati</taxon>
        <taxon>Planctomycetota</taxon>
        <taxon>Planctomycetia</taxon>
        <taxon>Pirellulales</taxon>
        <taxon>Pirellulaceae</taxon>
        <taxon>Novipirellula</taxon>
    </lineage>
</organism>
<dbReference type="PROSITE" id="PS50106">
    <property type="entry name" value="PDZ"/>
    <property type="match status" value="1"/>
</dbReference>
<dbReference type="InterPro" id="IPR009003">
    <property type="entry name" value="Peptidase_S1_PA"/>
</dbReference>
<comment type="caution">
    <text evidence="7">The sequence shown here is derived from an EMBL/GenBank/DDBJ whole genome shotgun (WGS) entry which is preliminary data.</text>
</comment>
<dbReference type="InterPro" id="IPR001478">
    <property type="entry name" value="PDZ"/>
</dbReference>
<evidence type="ECO:0000313" key="8">
    <source>
        <dbReference type="Proteomes" id="UP001416858"/>
    </source>
</evidence>
<accession>A0ABP9W4X9</accession>
<feature type="transmembrane region" description="Helical" evidence="5">
    <location>
        <begin position="59"/>
        <end position="77"/>
    </location>
</feature>
<dbReference type="PANTHER" id="PTHR22939:SF129">
    <property type="entry name" value="SERINE PROTEASE HTRA2, MITOCHONDRIAL"/>
    <property type="match status" value="1"/>
</dbReference>
<feature type="domain" description="PDZ" evidence="6">
    <location>
        <begin position="432"/>
        <end position="488"/>
    </location>
</feature>
<keyword evidence="5" id="KW-0472">Membrane</keyword>
<dbReference type="PRINTS" id="PR00834">
    <property type="entry name" value="PROTEASES2C"/>
</dbReference>
<dbReference type="Gene3D" id="2.40.10.120">
    <property type="match status" value="1"/>
</dbReference>
<dbReference type="InterPro" id="IPR036034">
    <property type="entry name" value="PDZ_sf"/>
</dbReference>
<dbReference type="Proteomes" id="UP001416858">
    <property type="component" value="Unassembled WGS sequence"/>
</dbReference>
<dbReference type="Gene3D" id="2.30.42.10">
    <property type="match status" value="2"/>
</dbReference>
<evidence type="ECO:0000256" key="1">
    <source>
        <dbReference type="ARBA" id="ARBA00010541"/>
    </source>
</evidence>
<proteinExistence type="inferred from homology"/>
<feature type="compositionally biased region" description="Acidic residues" evidence="4">
    <location>
        <begin position="416"/>
        <end position="426"/>
    </location>
</feature>
<evidence type="ECO:0000313" key="7">
    <source>
        <dbReference type="EMBL" id="GAA5510998.1"/>
    </source>
</evidence>
<feature type="region of interest" description="Disordered" evidence="4">
    <location>
        <begin position="409"/>
        <end position="429"/>
    </location>
</feature>
<dbReference type="PANTHER" id="PTHR22939">
    <property type="entry name" value="SERINE PROTEASE FAMILY S1C HTRA-RELATED"/>
    <property type="match status" value="1"/>
</dbReference>
<dbReference type="SMART" id="SM00228">
    <property type="entry name" value="PDZ"/>
    <property type="match status" value="2"/>
</dbReference>
<dbReference type="EMBL" id="BAABRO010000032">
    <property type="protein sequence ID" value="GAA5510998.1"/>
    <property type="molecule type" value="Genomic_DNA"/>
</dbReference>
<evidence type="ECO:0000256" key="5">
    <source>
        <dbReference type="SAM" id="Phobius"/>
    </source>
</evidence>
<sequence length="719" mass="76313">MIFSAKPNGLRRCVKELDTKPAGLHRSACSPWASCSSRASCSTRATALRSRPRQWQTPTYLMFLASVAFVGISIAVAPSHGLAADDVSYRQAMAEAVRATANHVLSSVVVVEVVGGTGGAEGEVEQDAPTSGVIVDKDGYVLASSIVVRRPSATILVVLPDGSRHAAEVVSKDEHRDLVLLKIKTDTELTPIPLPDQIDARIGQTTVAVGRYGIDASPLVSRGVLSGQERLDGIAIQADARVTASFYGGLLVDLYGNALGILIPAVAEGGAEADTDWYDSGIAFAIPLDVVKKNLARMRAGDNIKKGLIGIVAKSKDPYENQTELAAIRVRSPAEAAGLKAGDKVRAFNAKKVQRHQDVRLLLGKFDAGDTISIEVERDGKPLTFDVTLTDSIPPLQPQRLGVIAVDQAPAKTQDDDSEDEDSTDEDPAKQVVISEVITGTAADGKLEPGDIIQKIGVAEVDGVESLRRQMIAAEPGKAIELTVKRSEENQTITLTPDSIDSGVMTAIPKAWGEIKAKWSIKELKLPDAANVAAVLAPQNDAPVKQLGLMVLLMNPGEAAPKELLASWRDVAEKTGVVVCAVAAEDNQRWQPKEIEVISRFVASIQKTSAIEPMAVAVAAPGAISGAKAEAADSMALAVAMSASRTFYGVAVSAKTRPPAVRLRENDAEASLQVLLPIERNAEPPTWAPTLKKSGYPVVQAGDVDKETLLRWVRLLQAI</sequence>
<dbReference type="InterPro" id="IPR001940">
    <property type="entry name" value="Peptidase_S1C"/>
</dbReference>
<name>A0ABP9W4X9_9BACT</name>
<dbReference type="SUPFAM" id="SSF50156">
    <property type="entry name" value="PDZ domain-like"/>
    <property type="match status" value="2"/>
</dbReference>
<evidence type="ECO:0000256" key="2">
    <source>
        <dbReference type="ARBA" id="ARBA00022670"/>
    </source>
</evidence>
<protein>
    <recommendedName>
        <fullName evidence="6">PDZ domain-containing protein</fullName>
    </recommendedName>
</protein>
<keyword evidence="5" id="KW-1133">Transmembrane helix</keyword>
<comment type="similarity">
    <text evidence="1">Belongs to the peptidase S1C family.</text>
</comment>
<gene>
    <name evidence="7" type="ORF">Rcae01_06511</name>
</gene>
<keyword evidence="8" id="KW-1185">Reference proteome</keyword>
<dbReference type="SUPFAM" id="SSF50494">
    <property type="entry name" value="Trypsin-like serine proteases"/>
    <property type="match status" value="1"/>
</dbReference>
<dbReference type="Pfam" id="PF13365">
    <property type="entry name" value="Trypsin_2"/>
    <property type="match status" value="1"/>
</dbReference>
<keyword evidence="2" id="KW-0645">Protease</keyword>
<evidence type="ECO:0000256" key="4">
    <source>
        <dbReference type="SAM" id="MobiDB-lite"/>
    </source>
</evidence>
<evidence type="ECO:0000259" key="6">
    <source>
        <dbReference type="PROSITE" id="PS50106"/>
    </source>
</evidence>
<reference evidence="7 8" key="1">
    <citation type="submission" date="2024-02" db="EMBL/GenBank/DDBJ databases">
        <title>Rhodopirellula caenicola NBRC 110016.</title>
        <authorList>
            <person name="Ichikawa N."/>
            <person name="Katano-Makiyama Y."/>
            <person name="Hidaka K."/>
        </authorList>
    </citation>
    <scope>NUCLEOTIDE SEQUENCE [LARGE SCALE GENOMIC DNA]</scope>
    <source>
        <strain evidence="7 8">NBRC 110016</strain>
    </source>
</reference>
<keyword evidence="5" id="KW-0812">Transmembrane</keyword>
<keyword evidence="3" id="KW-0378">Hydrolase</keyword>
<dbReference type="Pfam" id="PF13180">
    <property type="entry name" value="PDZ_2"/>
    <property type="match status" value="2"/>
</dbReference>